<sequence length="99" mass="11749">MRKVRACAFFLYLLLMEEMTFDAYLISKKIDPSVFKRTEKDQFESLKHIFDQVSPASFTQQKLFLINATRRKFPFTEEAVEVPKKKPMARPKIMKPKTQ</sequence>
<evidence type="ECO:0000313" key="1">
    <source>
        <dbReference type="EMBL" id="SEW41414.1"/>
    </source>
</evidence>
<dbReference type="STRING" id="1267423.SAMN05216290_3743"/>
<dbReference type="AlphaFoldDB" id="A0A1I0RK21"/>
<evidence type="ECO:0000313" key="2">
    <source>
        <dbReference type="Proteomes" id="UP000199437"/>
    </source>
</evidence>
<dbReference type="Proteomes" id="UP000199437">
    <property type="component" value="Unassembled WGS sequence"/>
</dbReference>
<reference evidence="2" key="1">
    <citation type="submission" date="2016-10" db="EMBL/GenBank/DDBJ databases">
        <authorList>
            <person name="Varghese N."/>
            <person name="Submissions S."/>
        </authorList>
    </citation>
    <scope>NUCLEOTIDE SEQUENCE [LARGE SCALE GENOMIC DNA]</scope>
    <source>
        <strain evidence="2">CGMCC 1.12402</strain>
    </source>
</reference>
<dbReference type="OrthoDB" id="853871at2"/>
<dbReference type="RefSeq" id="WP_139177687.1">
    <property type="nucleotide sequence ID" value="NZ_FOIR01000004.1"/>
</dbReference>
<organism evidence="1 2">
    <name type="scientific">Roseivirga pacifica</name>
    <dbReference type="NCBI Taxonomy" id="1267423"/>
    <lineage>
        <taxon>Bacteria</taxon>
        <taxon>Pseudomonadati</taxon>
        <taxon>Bacteroidota</taxon>
        <taxon>Cytophagia</taxon>
        <taxon>Cytophagales</taxon>
        <taxon>Roseivirgaceae</taxon>
        <taxon>Roseivirga</taxon>
    </lineage>
</organism>
<keyword evidence="2" id="KW-1185">Reference proteome</keyword>
<protein>
    <submittedName>
        <fullName evidence="1">Uncharacterized protein</fullName>
    </submittedName>
</protein>
<accession>A0A1I0RK21</accession>
<gene>
    <name evidence="1" type="ORF">SAMN05216290_3743</name>
</gene>
<proteinExistence type="predicted"/>
<name>A0A1I0RK21_9BACT</name>
<dbReference type="GeneID" id="99988411"/>
<dbReference type="EMBL" id="FOIR01000004">
    <property type="protein sequence ID" value="SEW41414.1"/>
    <property type="molecule type" value="Genomic_DNA"/>
</dbReference>